<dbReference type="AlphaFoldDB" id="J4H1Q0"/>
<gene>
    <name evidence="1" type="ORF">FIBRA_02187</name>
</gene>
<sequence length="263" mass="29044">MAFRIGRTSRVIHAASPRRDRWKDWQKYRGSVFYFMGVWGVDELKALASKIKSSSYLTLLLEAQISNTIAGAATAFATDPMHAFSNVLTMDMGSVHSSIVWMRPETKHGLIISRRACQAFVPHLTEVVEQLHRAFCVPTAAQRVASFQQLSWHAGSRSIAGDLLEGYVHMSLTAGGNHFDWFTRPTKAGGQLTPVAHPNVAAHIKSAQVPFYFCPDKAGYAGIDGALCTEDCVYAMQSTLDWEHESTQAVLEKLSSELAPENN</sequence>
<dbReference type="OrthoDB" id="2691645at2759"/>
<accession>J4H1Q0</accession>
<organism evidence="1 2">
    <name type="scientific">Fibroporia radiculosa</name>
    <dbReference type="NCBI Taxonomy" id="599839"/>
    <lineage>
        <taxon>Eukaryota</taxon>
        <taxon>Fungi</taxon>
        <taxon>Dikarya</taxon>
        <taxon>Basidiomycota</taxon>
        <taxon>Agaricomycotina</taxon>
        <taxon>Agaricomycetes</taxon>
        <taxon>Polyporales</taxon>
        <taxon>Fibroporiaceae</taxon>
        <taxon>Fibroporia</taxon>
    </lineage>
</organism>
<dbReference type="Proteomes" id="UP000006352">
    <property type="component" value="Unassembled WGS sequence"/>
</dbReference>
<reference evidence="1 2" key="1">
    <citation type="journal article" date="2012" name="Appl. Environ. Microbiol.">
        <title>Short-read sequencing for genomic analysis of the brown rot fungus Fibroporia radiculosa.</title>
        <authorList>
            <person name="Tang J.D."/>
            <person name="Perkins A.D."/>
            <person name="Sonstegard T.S."/>
            <person name="Schroeder S.G."/>
            <person name="Burgess S.C."/>
            <person name="Diehl S.V."/>
        </authorList>
    </citation>
    <scope>NUCLEOTIDE SEQUENCE [LARGE SCALE GENOMIC DNA]</scope>
    <source>
        <strain evidence="1 2">TFFH 294</strain>
    </source>
</reference>
<evidence type="ECO:0000313" key="1">
    <source>
        <dbReference type="EMBL" id="CCM00159.1"/>
    </source>
</evidence>
<evidence type="ECO:0000313" key="2">
    <source>
        <dbReference type="Proteomes" id="UP000006352"/>
    </source>
</evidence>
<dbReference type="RefSeq" id="XP_012179442.1">
    <property type="nucleotide sequence ID" value="XM_012324052.1"/>
</dbReference>
<name>J4H1Q0_9APHY</name>
<dbReference type="GeneID" id="24095070"/>
<keyword evidence="2" id="KW-1185">Reference proteome</keyword>
<dbReference type="HOGENOM" id="CLU_1057813_0_0_1"/>
<proteinExistence type="predicted"/>
<dbReference type="InParanoid" id="J4H1Q0"/>
<dbReference type="EMBL" id="HE796968">
    <property type="protein sequence ID" value="CCM00159.1"/>
    <property type="molecule type" value="Genomic_DNA"/>
</dbReference>
<protein>
    <submittedName>
        <fullName evidence="1">Uncharacterized protein</fullName>
    </submittedName>
</protein>